<sequence length="368" mass="39445">MVCAGTVLAVTASPAAGAPEDSPARMRAALAEVRAEIDTLHERAESAMRDHVAESERLDRAEEAARSAERAADNAAEHTERVRTGAAGQAVAAYTGADLGPLVAWSSPRGPQEALDRASLLSVLAAHRQGEVDRAAAAGAAKRTLSDRAADARDERADAEEAARETREEAESALEDRRETLRGLLAEQSRLEERLRERRAQEAEEDGRPQKQAGQAPEETPKESSGGGGGGQDCEGGDVSGYPNGEIPESALCPLPQPGERLRADAAKAFISLDGAFQGRFGRPMCVADSYRPIDEQVRLYEEKAEGMAAAPGTSTHGRGIAVDLCGGVETEGTDEYQWMMDNAPDHGWHNPEWAQNGFEPWHWEFQG</sequence>
<accession>A0ABT4U9X1</accession>
<dbReference type="EMBL" id="JAQFWQ010000089">
    <property type="protein sequence ID" value="MDA2813764.1"/>
    <property type="molecule type" value="Genomic_DNA"/>
</dbReference>
<protein>
    <submittedName>
        <fullName evidence="3">M15 family metallopeptidase</fullName>
    </submittedName>
</protein>
<feature type="compositionally biased region" description="Gly residues" evidence="1">
    <location>
        <begin position="225"/>
        <end position="234"/>
    </location>
</feature>
<dbReference type="SUPFAM" id="SSF55166">
    <property type="entry name" value="Hedgehog/DD-peptidase"/>
    <property type="match status" value="1"/>
</dbReference>
<name>A0ABT4U9X1_9ACTN</name>
<proteinExistence type="predicted"/>
<reference evidence="3 4" key="1">
    <citation type="submission" date="2023-01" db="EMBL/GenBank/DDBJ databases">
        <title>Draft genome sequence of Nocardiopsis sp. RSe5-2 isolated from halophytes.</title>
        <authorList>
            <person name="Duangmal K."/>
            <person name="Chantavorakit T."/>
        </authorList>
    </citation>
    <scope>NUCLEOTIDE SEQUENCE [LARGE SCALE GENOMIC DNA]</scope>
    <source>
        <strain evidence="3 4">RSe5-2</strain>
    </source>
</reference>
<evidence type="ECO:0000256" key="1">
    <source>
        <dbReference type="SAM" id="MobiDB-lite"/>
    </source>
</evidence>
<gene>
    <name evidence="3" type="ORF">O4J56_24175</name>
</gene>
<feature type="compositionally biased region" description="Basic and acidic residues" evidence="1">
    <location>
        <begin position="195"/>
        <end position="209"/>
    </location>
</feature>
<feature type="compositionally biased region" description="Basic and acidic residues" evidence="1">
    <location>
        <begin position="46"/>
        <end position="83"/>
    </location>
</feature>
<comment type="caution">
    <text evidence="3">The sequence shown here is derived from an EMBL/GenBank/DDBJ whole genome shotgun (WGS) entry which is preliminary data.</text>
</comment>
<dbReference type="Gene3D" id="3.30.1380.10">
    <property type="match status" value="1"/>
</dbReference>
<feature type="compositionally biased region" description="Basic and acidic residues" evidence="1">
    <location>
        <begin position="144"/>
        <end position="177"/>
    </location>
</feature>
<dbReference type="Pfam" id="PF02557">
    <property type="entry name" value="VanY"/>
    <property type="match status" value="1"/>
</dbReference>
<organism evidence="3 4">
    <name type="scientific">Nocardiopsis endophytica</name>
    <dbReference type="NCBI Taxonomy" id="3018445"/>
    <lineage>
        <taxon>Bacteria</taxon>
        <taxon>Bacillati</taxon>
        <taxon>Actinomycetota</taxon>
        <taxon>Actinomycetes</taxon>
        <taxon>Streptosporangiales</taxon>
        <taxon>Nocardiopsidaceae</taxon>
        <taxon>Nocardiopsis</taxon>
    </lineage>
</organism>
<dbReference type="InterPro" id="IPR009045">
    <property type="entry name" value="Zn_M74/Hedgehog-like"/>
</dbReference>
<feature type="domain" description="D-alanyl-D-alanine carboxypeptidase-like core" evidence="2">
    <location>
        <begin position="260"/>
        <end position="368"/>
    </location>
</feature>
<evidence type="ECO:0000313" key="4">
    <source>
        <dbReference type="Proteomes" id="UP001527866"/>
    </source>
</evidence>
<dbReference type="CDD" id="cd14814">
    <property type="entry name" value="Peptidase_M15"/>
    <property type="match status" value="1"/>
</dbReference>
<dbReference type="PANTHER" id="PTHR34385:SF1">
    <property type="entry name" value="PEPTIDOGLYCAN L-ALANYL-D-GLUTAMATE ENDOPEPTIDASE CWLK"/>
    <property type="match status" value="1"/>
</dbReference>
<dbReference type="Proteomes" id="UP001527866">
    <property type="component" value="Unassembled WGS sequence"/>
</dbReference>
<feature type="region of interest" description="Disordered" evidence="1">
    <location>
        <begin position="46"/>
        <end position="84"/>
    </location>
</feature>
<feature type="region of interest" description="Disordered" evidence="1">
    <location>
        <begin position="195"/>
        <end position="258"/>
    </location>
</feature>
<dbReference type="InterPro" id="IPR003709">
    <property type="entry name" value="VanY-like_core_dom"/>
</dbReference>
<evidence type="ECO:0000313" key="3">
    <source>
        <dbReference type="EMBL" id="MDA2813764.1"/>
    </source>
</evidence>
<keyword evidence="4" id="KW-1185">Reference proteome</keyword>
<dbReference type="PANTHER" id="PTHR34385">
    <property type="entry name" value="D-ALANYL-D-ALANINE CARBOXYPEPTIDASE"/>
    <property type="match status" value="1"/>
</dbReference>
<dbReference type="InterPro" id="IPR052179">
    <property type="entry name" value="DD-CPase-like"/>
</dbReference>
<evidence type="ECO:0000259" key="2">
    <source>
        <dbReference type="Pfam" id="PF02557"/>
    </source>
</evidence>
<feature type="region of interest" description="Disordered" evidence="1">
    <location>
        <begin position="135"/>
        <end position="177"/>
    </location>
</feature>